<accession>A0ACC2V4G5</accession>
<organism evidence="1 2">
    <name type="scientific">Naganishia friedmannii</name>
    <dbReference type="NCBI Taxonomy" id="89922"/>
    <lineage>
        <taxon>Eukaryota</taxon>
        <taxon>Fungi</taxon>
        <taxon>Dikarya</taxon>
        <taxon>Basidiomycota</taxon>
        <taxon>Agaricomycotina</taxon>
        <taxon>Tremellomycetes</taxon>
        <taxon>Filobasidiales</taxon>
        <taxon>Filobasidiaceae</taxon>
        <taxon>Naganishia</taxon>
    </lineage>
</organism>
<name>A0ACC2V4G5_9TREE</name>
<evidence type="ECO:0000313" key="1">
    <source>
        <dbReference type="EMBL" id="KAJ9094084.1"/>
    </source>
</evidence>
<dbReference type="Proteomes" id="UP001227268">
    <property type="component" value="Unassembled WGS sequence"/>
</dbReference>
<keyword evidence="2" id="KW-1185">Reference proteome</keyword>
<proteinExistence type="predicted"/>
<dbReference type="EMBL" id="JASBWT010000027">
    <property type="protein sequence ID" value="KAJ9094084.1"/>
    <property type="molecule type" value="Genomic_DNA"/>
</dbReference>
<gene>
    <name evidence="1" type="ORF">QFC21_006185</name>
</gene>
<comment type="caution">
    <text evidence="1">The sequence shown here is derived from an EMBL/GenBank/DDBJ whole genome shotgun (WGS) entry which is preliminary data.</text>
</comment>
<evidence type="ECO:0000313" key="2">
    <source>
        <dbReference type="Proteomes" id="UP001227268"/>
    </source>
</evidence>
<sequence length="269" mass="30393">MPDFAPTYPDHVRTSGAEDGHLDVVPDSDPPYPDHITMLIPYERLLRRSVSPSGSVGRGHGSDQEQVTSREVNGRSLRGVQIQPRAVRVDDGYLLIYPEPEEMIEVVQTLFEWSPQPHPIRTALYEGPYDQTQTAQQRIDAVHTPTTSSVPYHSITTNDTVEVNPGRSSPPYDRYDVSRQLLSSPPPRSPTPLPHTAVSAWPIHPVLIEWDKAQQEEEEERKQKEFERLQAYRAGREPEEEAQRPAPDENENSDDEVVGVLIFCSCLLL</sequence>
<protein>
    <submittedName>
        <fullName evidence="1">Uncharacterized protein</fullName>
    </submittedName>
</protein>
<reference evidence="1" key="1">
    <citation type="submission" date="2023-04" db="EMBL/GenBank/DDBJ databases">
        <title>Draft Genome sequencing of Naganishia species isolated from polar environments using Oxford Nanopore Technology.</title>
        <authorList>
            <person name="Leo P."/>
            <person name="Venkateswaran K."/>
        </authorList>
    </citation>
    <scope>NUCLEOTIDE SEQUENCE</scope>
    <source>
        <strain evidence="1">MNA-CCFEE 5423</strain>
    </source>
</reference>